<dbReference type="GO" id="GO:0000976">
    <property type="term" value="F:transcription cis-regulatory region binding"/>
    <property type="evidence" value="ECO:0007669"/>
    <property type="project" value="TreeGrafter"/>
</dbReference>
<proteinExistence type="predicted"/>
<evidence type="ECO:0000313" key="12">
    <source>
        <dbReference type="Proteomes" id="UP000611723"/>
    </source>
</evidence>
<dbReference type="SUPFAM" id="SSF55785">
    <property type="entry name" value="PYP-like sensor domain (PAS domain)"/>
    <property type="match status" value="1"/>
</dbReference>
<keyword evidence="4" id="KW-0902">Two-component regulatory system</keyword>
<dbReference type="EC" id="2.7.13.3" evidence="2"/>
<dbReference type="InterPro" id="IPR001789">
    <property type="entry name" value="Sig_transdc_resp-reg_receiver"/>
</dbReference>
<dbReference type="CDD" id="cd00082">
    <property type="entry name" value="HisKA"/>
    <property type="match status" value="1"/>
</dbReference>
<dbReference type="InterPro" id="IPR035965">
    <property type="entry name" value="PAS-like_dom_sf"/>
</dbReference>
<accession>A0A934WZI8</accession>
<evidence type="ECO:0000259" key="10">
    <source>
        <dbReference type="PROSITE" id="PS50112"/>
    </source>
</evidence>
<evidence type="ECO:0000256" key="7">
    <source>
        <dbReference type="ARBA" id="ARBA00023163"/>
    </source>
</evidence>
<dbReference type="NCBIfam" id="TIGR00229">
    <property type="entry name" value="sensory_box"/>
    <property type="match status" value="1"/>
</dbReference>
<evidence type="ECO:0000256" key="3">
    <source>
        <dbReference type="ARBA" id="ARBA00022553"/>
    </source>
</evidence>
<sequence>MGKDPYPYRILVIEDNPGDYLLIQDYLDEHILSPKIKNVGTFRDALMLLSDPEATFDIILLDLSLPDKSSEELINEIVKISKKVPIIALTGYSELAFAVKSLSLGLSDYLVKEELSPIILYKSIVYNIERNRYIKKIRSSEKKYMDLFQMSPLPMWVYDSETLKFLDVNESAVRHYGYSVEEFTSMSIKDIRPKEDMPDLEKALEISRGKKTGFYYQGVFRHVLKNGEIIYVDIQSNVIKFNERDAKIVLANDITDRIIHTKTIEVQNEKLKEVAWLQSHIVRAPLSRIMGLLNVLSSGKLNEIEKKQYLGYAIDSANELDSIVRDVVSKSQQIHLDPKKNEL</sequence>
<evidence type="ECO:0000256" key="5">
    <source>
        <dbReference type="ARBA" id="ARBA00023015"/>
    </source>
</evidence>
<reference evidence="11" key="1">
    <citation type="submission" date="2021-01" db="EMBL/GenBank/DDBJ databases">
        <title>Marivirga aurantiaca sp. nov., isolated from intertidal surface sediments.</title>
        <authorList>
            <person name="Zhang M."/>
        </authorList>
    </citation>
    <scope>NUCLEOTIDE SEQUENCE</scope>
    <source>
        <strain evidence="11">S37H4</strain>
    </source>
</reference>
<dbReference type="InterPro" id="IPR039420">
    <property type="entry name" value="WalR-like"/>
</dbReference>
<dbReference type="GO" id="GO:0000155">
    <property type="term" value="F:phosphorelay sensor kinase activity"/>
    <property type="evidence" value="ECO:0007669"/>
    <property type="project" value="InterPro"/>
</dbReference>
<organism evidence="11 12">
    <name type="scientific">Marivirga aurantiaca</name>
    <dbReference type="NCBI Taxonomy" id="2802615"/>
    <lineage>
        <taxon>Bacteria</taxon>
        <taxon>Pseudomonadati</taxon>
        <taxon>Bacteroidota</taxon>
        <taxon>Cytophagia</taxon>
        <taxon>Cytophagales</taxon>
        <taxon>Marivirgaceae</taxon>
        <taxon>Marivirga</taxon>
    </lineage>
</organism>
<feature type="domain" description="PAS" evidence="10">
    <location>
        <begin position="140"/>
        <end position="205"/>
    </location>
</feature>
<dbReference type="SMART" id="SM00448">
    <property type="entry name" value="REC"/>
    <property type="match status" value="1"/>
</dbReference>
<dbReference type="InterPro" id="IPR013655">
    <property type="entry name" value="PAS_fold_3"/>
</dbReference>
<keyword evidence="6" id="KW-0238">DNA-binding</keyword>
<dbReference type="InterPro" id="IPR011006">
    <property type="entry name" value="CheY-like_superfamily"/>
</dbReference>
<evidence type="ECO:0000256" key="4">
    <source>
        <dbReference type="ARBA" id="ARBA00023012"/>
    </source>
</evidence>
<evidence type="ECO:0000256" key="1">
    <source>
        <dbReference type="ARBA" id="ARBA00000085"/>
    </source>
</evidence>
<dbReference type="EMBL" id="JAEQBW010000005">
    <property type="protein sequence ID" value="MBK6265757.1"/>
    <property type="molecule type" value="Genomic_DNA"/>
</dbReference>
<evidence type="ECO:0000256" key="8">
    <source>
        <dbReference type="PROSITE-ProRule" id="PRU00169"/>
    </source>
</evidence>
<feature type="modified residue" description="4-aspartylphosphate" evidence="8">
    <location>
        <position position="62"/>
    </location>
</feature>
<dbReference type="GO" id="GO:0006355">
    <property type="term" value="P:regulation of DNA-templated transcription"/>
    <property type="evidence" value="ECO:0007669"/>
    <property type="project" value="TreeGrafter"/>
</dbReference>
<feature type="domain" description="Response regulatory" evidence="9">
    <location>
        <begin position="9"/>
        <end position="127"/>
    </location>
</feature>
<comment type="catalytic activity">
    <reaction evidence="1">
        <text>ATP + protein L-histidine = ADP + protein N-phospho-L-histidine.</text>
        <dbReference type="EC" id="2.7.13.3"/>
    </reaction>
</comment>
<evidence type="ECO:0000256" key="2">
    <source>
        <dbReference type="ARBA" id="ARBA00012438"/>
    </source>
</evidence>
<keyword evidence="12" id="KW-1185">Reference proteome</keyword>
<dbReference type="GO" id="GO:0005829">
    <property type="term" value="C:cytosol"/>
    <property type="evidence" value="ECO:0007669"/>
    <property type="project" value="TreeGrafter"/>
</dbReference>
<dbReference type="PANTHER" id="PTHR48111">
    <property type="entry name" value="REGULATOR OF RPOS"/>
    <property type="match status" value="1"/>
</dbReference>
<dbReference type="Gene3D" id="3.30.450.20">
    <property type="entry name" value="PAS domain"/>
    <property type="match status" value="1"/>
</dbReference>
<keyword evidence="5" id="KW-0805">Transcription regulation</keyword>
<evidence type="ECO:0000256" key="6">
    <source>
        <dbReference type="ARBA" id="ARBA00023125"/>
    </source>
</evidence>
<gene>
    <name evidence="11" type="ORF">JKA74_11995</name>
</gene>
<dbReference type="AlphaFoldDB" id="A0A934WZI8"/>
<comment type="caution">
    <text evidence="11">The sequence shown here is derived from an EMBL/GenBank/DDBJ whole genome shotgun (WGS) entry which is preliminary data.</text>
</comment>
<keyword evidence="7" id="KW-0804">Transcription</keyword>
<dbReference type="CDD" id="cd00156">
    <property type="entry name" value="REC"/>
    <property type="match status" value="1"/>
</dbReference>
<evidence type="ECO:0000259" key="9">
    <source>
        <dbReference type="PROSITE" id="PS50110"/>
    </source>
</evidence>
<dbReference type="Pfam" id="PF00072">
    <property type="entry name" value="Response_reg"/>
    <property type="match status" value="1"/>
</dbReference>
<dbReference type="SMART" id="SM00091">
    <property type="entry name" value="PAS"/>
    <property type="match status" value="1"/>
</dbReference>
<dbReference type="SUPFAM" id="SSF52172">
    <property type="entry name" value="CheY-like"/>
    <property type="match status" value="1"/>
</dbReference>
<dbReference type="Proteomes" id="UP000611723">
    <property type="component" value="Unassembled WGS sequence"/>
</dbReference>
<dbReference type="InterPro" id="IPR003661">
    <property type="entry name" value="HisK_dim/P_dom"/>
</dbReference>
<dbReference type="Gene3D" id="3.40.50.2300">
    <property type="match status" value="1"/>
</dbReference>
<dbReference type="PROSITE" id="PS50112">
    <property type="entry name" value="PAS"/>
    <property type="match status" value="1"/>
</dbReference>
<dbReference type="RefSeq" id="WP_201431437.1">
    <property type="nucleotide sequence ID" value="NZ_JAEQBW010000005.1"/>
</dbReference>
<dbReference type="Gene3D" id="1.10.287.130">
    <property type="match status" value="1"/>
</dbReference>
<name>A0A934WZI8_9BACT</name>
<dbReference type="InterPro" id="IPR000014">
    <property type="entry name" value="PAS"/>
</dbReference>
<dbReference type="InterPro" id="IPR036097">
    <property type="entry name" value="HisK_dim/P_sf"/>
</dbReference>
<dbReference type="PANTHER" id="PTHR48111:SF1">
    <property type="entry name" value="TWO-COMPONENT RESPONSE REGULATOR ORR33"/>
    <property type="match status" value="1"/>
</dbReference>
<evidence type="ECO:0000313" key="11">
    <source>
        <dbReference type="EMBL" id="MBK6265757.1"/>
    </source>
</evidence>
<dbReference type="GO" id="GO:0000156">
    <property type="term" value="F:phosphorelay response regulator activity"/>
    <property type="evidence" value="ECO:0007669"/>
    <property type="project" value="TreeGrafter"/>
</dbReference>
<protein>
    <recommendedName>
        <fullName evidence="2">histidine kinase</fullName>
        <ecNumber evidence="2">2.7.13.3</ecNumber>
    </recommendedName>
</protein>
<dbReference type="GO" id="GO:0032993">
    <property type="term" value="C:protein-DNA complex"/>
    <property type="evidence" value="ECO:0007669"/>
    <property type="project" value="TreeGrafter"/>
</dbReference>
<dbReference type="Pfam" id="PF08447">
    <property type="entry name" value="PAS_3"/>
    <property type="match status" value="1"/>
</dbReference>
<dbReference type="CDD" id="cd00130">
    <property type="entry name" value="PAS"/>
    <property type="match status" value="1"/>
</dbReference>
<dbReference type="PROSITE" id="PS50110">
    <property type="entry name" value="RESPONSE_REGULATORY"/>
    <property type="match status" value="1"/>
</dbReference>
<dbReference type="SUPFAM" id="SSF47384">
    <property type="entry name" value="Homodimeric domain of signal transducing histidine kinase"/>
    <property type="match status" value="1"/>
</dbReference>
<keyword evidence="3 8" id="KW-0597">Phosphoprotein</keyword>